<sequence>MAQGAVAEMGQAMSRLPRIRFSPRSRRDTEPHLVAAGELVPGDLLALSARDVASERWCVVMRALPEGAGTVRVTVRPPLGGVERDEVFDRDWSVVVGGLRVDVDHHHLGRSVPLATDLDFDFGFDFGFVRRRERF</sequence>
<reference evidence="1" key="1">
    <citation type="journal article" date="2014" name="Int. J. Syst. Evol. Microbiol.">
        <title>Complete genome sequence of Corynebacterium casei LMG S-19264T (=DSM 44701T), isolated from a smear-ripened cheese.</title>
        <authorList>
            <consortium name="US DOE Joint Genome Institute (JGI-PGF)"/>
            <person name="Walter F."/>
            <person name="Albersmeier A."/>
            <person name="Kalinowski J."/>
            <person name="Ruckert C."/>
        </authorList>
    </citation>
    <scope>NUCLEOTIDE SEQUENCE</scope>
    <source>
        <strain evidence="1">JCM 4815</strain>
    </source>
</reference>
<evidence type="ECO:0000313" key="2">
    <source>
        <dbReference type="Proteomes" id="UP000622166"/>
    </source>
</evidence>
<dbReference type="Proteomes" id="UP000622166">
    <property type="component" value="Unassembled WGS sequence"/>
</dbReference>
<protein>
    <submittedName>
        <fullName evidence="1">Uncharacterized protein</fullName>
    </submittedName>
</protein>
<comment type="caution">
    <text evidence="1">The sequence shown here is derived from an EMBL/GenBank/DDBJ whole genome shotgun (WGS) entry which is preliminary data.</text>
</comment>
<organism evidence="1 2">
    <name type="scientific">Streptomyces poonensis</name>
    <dbReference type="NCBI Taxonomy" id="68255"/>
    <lineage>
        <taxon>Bacteria</taxon>
        <taxon>Bacillati</taxon>
        <taxon>Actinomycetota</taxon>
        <taxon>Actinomycetes</taxon>
        <taxon>Kitasatosporales</taxon>
        <taxon>Streptomycetaceae</taxon>
        <taxon>Streptomyces</taxon>
    </lineage>
</organism>
<evidence type="ECO:0000313" key="1">
    <source>
        <dbReference type="EMBL" id="GGY88738.1"/>
    </source>
</evidence>
<accession>A0A918P7Q7</accession>
<dbReference type="AlphaFoldDB" id="A0A918P7Q7"/>
<proteinExistence type="predicted"/>
<name>A0A918P7Q7_9ACTN</name>
<dbReference type="EMBL" id="BMVW01000001">
    <property type="protein sequence ID" value="GGY88738.1"/>
    <property type="molecule type" value="Genomic_DNA"/>
</dbReference>
<keyword evidence="2" id="KW-1185">Reference proteome</keyword>
<gene>
    <name evidence="1" type="ORF">GCM10010365_03510</name>
</gene>
<reference evidence="1" key="2">
    <citation type="submission" date="2020-09" db="EMBL/GenBank/DDBJ databases">
        <authorList>
            <person name="Sun Q."/>
            <person name="Ohkuma M."/>
        </authorList>
    </citation>
    <scope>NUCLEOTIDE SEQUENCE</scope>
    <source>
        <strain evidence="1">JCM 4815</strain>
    </source>
</reference>